<evidence type="ECO:0000259" key="3">
    <source>
        <dbReference type="PROSITE" id="PS51186"/>
    </source>
</evidence>
<dbReference type="PANTHER" id="PTHR43072">
    <property type="entry name" value="N-ACETYLTRANSFERASE"/>
    <property type="match status" value="1"/>
</dbReference>
<dbReference type="AlphaFoldDB" id="A0A517MBL3"/>
<protein>
    <submittedName>
        <fullName evidence="4">N-acyltransferase YncA</fullName>
        <ecNumber evidence="4">2.3.1.-</ecNumber>
    </submittedName>
</protein>
<dbReference type="GO" id="GO:0016747">
    <property type="term" value="F:acyltransferase activity, transferring groups other than amino-acyl groups"/>
    <property type="evidence" value="ECO:0007669"/>
    <property type="project" value="InterPro"/>
</dbReference>
<dbReference type="KEGG" id="rml:FF011L_10150"/>
<dbReference type="Pfam" id="PF00583">
    <property type="entry name" value="Acetyltransf_1"/>
    <property type="match status" value="1"/>
</dbReference>
<sequence length="186" mass="20440">MTESSLGIQNANLRDANPSDLPELTAILNQQIEETVNSFRLGPISGPASLQWWAAHQDPRFPILVAPAGGGNASAGRDDVSVAGWASLSPWSSYEAYGKTAEVSIWVRPDFHRQGLGRRLMEGLVGRARNVGHRVLLSRVEANNRGSLRLHELFGFRTIGTMHQVGEKFSQRLDVVMLELLLDGEQ</sequence>
<evidence type="ECO:0000313" key="5">
    <source>
        <dbReference type="Proteomes" id="UP000320672"/>
    </source>
</evidence>
<dbReference type="PANTHER" id="PTHR43072:SF23">
    <property type="entry name" value="UPF0039 PROTEIN C11D3.02C"/>
    <property type="match status" value="1"/>
</dbReference>
<dbReference type="InterPro" id="IPR000182">
    <property type="entry name" value="GNAT_dom"/>
</dbReference>
<dbReference type="EC" id="2.3.1.-" evidence="4"/>
<dbReference type="RefSeq" id="WP_145350559.1">
    <property type="nucleotide sequence ID" value="NZ_CP036262.1"/>
</dbReference>
<dbReference type="CDD" id="cd04301">
    <property type="entry name" value="NAT_SF"/>
    <property type="match status" value="1"/>
</dbReference>
<keyword evidence="5" id="KW-1185">Reference proteome</keyword>
<reference evidence="4 5" key="1">
    <citation type="submission" date="2019-02" db="EMBL/GenBank/DDBJ databases">
        <title>Deep-cultivation of Planctomycetes and their phenomic and genomic characterization uncovers novel biology.</title>
        <authorList>
            <person name="Wiegand S."/>
            <person name="Jogler M."/>
            <person name="Boedeker C."/>
            <person name="Pinto D."/>
            <person name="Vollmers J."/>
            <person name="Rivas-Marin E."/>
            <person name="Kohn T."/>
            <person name="Peeters S.H."/>
            <person name="Heuer A."/>
            <person name="Rast P."/>
            <person name="Oberbeckmann S."/>
            <person name="Bunk B."/>
            <person name="Jeske O."/>
            <person name="Meyerdierks A."/>
            <person name="Storesund J.E."/>
            <person name="Kallscheuer N."/>
            <person name="Luecker S."/>
            <person name="Lage O.M."/>
            <person name="Pohl T."/>
            <person name="Merkel B.J."/>
            <person name="Hornburger P."/>
            <person name="Mueller R.-W."/>
            <person name="Bruemmer F."/>
            <person name="Labrenz M."/>
            <person name="Spormann A.M."/>
            <person name="Op den Camp H."/>
            <person name="Overmann J."/>
            <person name="Amann R."/>
            <person name="Jetten M.S.M."/>
            <person name="Mascher T."/>
            <person name="Medema M.H."/>
            <person name="Devos D.P."/>
            <person name="Kaster A.-K."/>
            <person name="Ovreas L."/>
            <person name="Rohde M."/>
            <person name="Galperin M.Y."/>
            <person name="Jogler C."/>
        </authorList>
    </citation>
    <scope>NUCLEOTIDE SEQUENCE [LARGE SCALE GENOMIC DNA]</scope>
    <source>
        <strain evidence="4 5">FF011L</strain>
    </source>
</reference>
<dbReference type="SUPFAM" id="SSF55729">
    <property type="entry name" value="Acyl-CoA N-acyltransferases (Nat)"/>
    <property type="match status" value="1"/>
</dbReference>
<keyword evidence="2 4" id="KW-0012">Acyltransferase</keyword>
<dbReference type="OrthoDB" id="9798006at2"/>
<dbReference type="Gene3D" id="3.40.630.30">
    <property type="match status" value="1"/>
</dbReference>
<feature type="domain" description="N-acetyltransferase" evidence="3">
    <location>
        <begin position="11"/>
        <end position="182"/>
    </location>
</feature>
<evidence type="ECO:0000256" key="2">
    <source>
        <dbReference type="ARBA" id="ARBA00023315"/>
    </source>
</evidence>
<organism evidence="4 5">
    <name type="scientific">Roseimaritima multifibrata</name>
    <dbReference type="NCBI Taxonomy" id="1930274"/>
    <lineage>
        <taxon>Bacteria</taxon>
        <taxon>Pseudomonadati</taxon>
        <taxon>Planctomycetota</taxon>
        <taxon>Planctomycetia</taxon>
        <taxon>Pirellulales</taxon>
        <taxon>Pirellulaceae</taxon>
        <taxon>Roseimaritima</taxon>
    </lineage>
</organism>
<keyword evidence="1 4" id="KW-0808">Transferase</keyword>
<accession>A0A517MBL3</accession>
<proteinExistence type="predicted"/>
<name>A0A517MBL3_9BACT</name>
<dbReference type="Proteomes" id="UP000320672">
    <property type="component" value="Chromosome"/>
</dbReference>
<gene>
    <name evidence="4" type="primary">yncA</name>
    <name evidence="4" type="ORF">FF011L_10150</name>
</gene>
<evidence type="ECO:0000256" key="1">
    <source>
        <dbReference type="ARBA" id="ARBA00022679"/>
    </source>
</evidence>
<dbReference type="EMBL" id="CP036262">
    <property type="protein sequence ID" value="QDS92273.1"/>
    <property type="molecule type" value="Genomic_DNA"/>
</dbReference>
<evidence type="ECO:0000313" key="4">
    <source>
        <dbReference type="EMBL" id="QDS92273.1"/>
    </source>
</evidence>
<dbReference type="InterPro" id="IPR016181">
    <property type="entry name" value="Acyl_CoA_acyltransferase"/>
</dbReference>
<dbReference type="PROSITE" id="PS51186">
    <property type="entry name" value="GNAT"/>
    <property type="match status" value="1"/>
</dbReference>